<accession>A0ABW7VQP0</accession>
<gene>
    <name evidence="3" type="ORF">ACH49Z_03565</name>
</gene>
<protein>
    <submittedName>
        <fullName evidence="3">Cysteine hydrolase family protein</fullName>
    </submittedName>
</protein>
<keyword evidence="4" id="KW-1185">Reference proteome</keyword>
<dbReference type="PANTHER" id="PTHR43540">
    <property type="entry name" value="PEROXYUREIDOACRYLATE/UREIDOACRYLATE AMIDOHYDROLASE-RELATED"/>
    <property type="match status" value="1"/>
</dbReference>
<dbReference type="InterPro" id="IPR050272">
    <property type="entry name" value="Isochorismatase-like_hydrls"/>
</dbReference>
<proteinExistence type="predicted"/>
<feature type="domain" description="Isochorismatase-like" evidence="2">
    <location>
        <begin position="39"/>
        <end position="222"/>
    </location>
</feature>
<dbReference type="CDD" id="cd00431">
    <property type="entry name" value="cysteine_hydrolases"/>
    <property type="match status" value="1"/>
</dbReference>
<evidence type="ECO:0000259" key="2">
    <source>
        <dbReference type="Pfam" id="PF00857"/>
    </source>
</evidence>
<dbReference type="RefSeq" id="WP_397059434.1">
    <property type="nucleotide sequence ID" value="NZ_JBIRYL010000001.1"/>
</dbReference>
<name>A0ABW7VQP0_9NOCA</name>
<comment type="caution">
    <text evidence="3">The sequence shown here is derived from an EMBL/GenBank/DDBJ whole genome shotgun (WGS) entry which is preliminary data.</text>
</comment>
<dbReference type="PROSITE" id="PS51257">
    <property type="entry name" value="PROKAR_LIPOPROTEIN"/>
    <property type="match status" value="1"/>
</dbReference>
<dbReference type="SUPFAM" id="SSF52499">
    <property type="entry name" value="Isochorismatase-like hydrolases"/>
    <property type="match status" value="1"/>
</dbReference>
<dbReference type="Gene3D" id="3.40.50.850">
    <property type="entry name" value="Isochorismatase-like"/>
    <property type="match status" value="1"/>
</dbReference>
<evidence type="ECO:0000313" key="4">
    <source>
        <dbReference type="Proteomes" id="UP001611494"/>
    </source>
</evidence>
<dbReference type="Proteomes" id="UP001611494">
    <property type="component" value="Unassembled WGS sequence"/>
</dbReference>
<keyword evidence="1 3" id="KW-0378">Hydrolase</keyword>
<dbReference type="GO" id="GO:0016787">
    <property type="term" value="F:hydrolase activity"/>
    <property type="evidence" value="ECO:0007669"/>
    <property type="project" value="UniProtKB-KW"/>
</dbReference>
<sequence length="256" mass="28458">MGRERLADPIGNAYWVFSCGKGWDAAVLDTQGVLMGSLALLVVDVQNSYLVQDVREAYGWPPLWRRDEVVAECGSLIHEARSQGVPVIYSRQVSPSASTPRSARHRASRADRLPALSEEEKLWRSQIMDAVAPEPGEPVLDKTRHSFFAYTELEPVLRTLGVDRLIVCGLQTNVCVEATVRAALERNFEVAVAEDAVTTDGTDLHAGSLNSMRVMYVEVAPWRELIAPGATWDRAYSTPHYGRDPRYWTDPLFVSG</sequence>
<organism evidence="3 4">
    <name type="scientific">Nocardia testacea</name>
    <dbReference type="NCBI Taxonomy" id="248551"/>
    <lineage>
        <taxon>Bacteria</taxon>
        <taxon>Bacillati</taxon>
        <taxon>Actinomycetota</taxon>
        <taxon>Actinomycetes</taxon>
        <taxon>Mycobacteriales</taxon>
        <taxon>Nocardiaceae</taxon>
        <taxon>Nocardia</taxon>
    </lineage>
</organism>
<dbReference type="InterPro" id="IPR036380">
    <property type="entry name" value="Isochorismatase-like_sf"/>
</dbReference>
<evidence type="ECO:0000313" key="3">
    <source>
        <dbReference type="EMBL" id="MFI2228911.1"/>
    </source>
</evidence>
<evidence type="ECO:0000256" key="1">
    <source>
        <dbReference type="ARBA" id="ARBA00022801"/>
    </source>
</evidence>
<reference evidence="3 4" key="1">
    <citation type="submission" date="2024-10" db="EMBL/GenBank/DDBJ databases">
        <title>The Natural Products Discovery Center: Release of the First 8490 Sequenced Strains for Exploring Actinobacteria Biosynthetic Diversity.</title>
        <authorList>
            <person name="Kalkreuter E."/>
            <person name="Kautsar S.A."/>
            <person name="Yang D."/>
            <person name="Bader C.D."/>
            <person name="Teijaro C.N."/>
            <person name="Fluegel L."/>
            <person name="Davis C.M."/>
            <person name="Simpson J.R."/>
            <person name="Lauterbach L."/>
            <person name="Steele A.D."/>
            <person name="Gui C."/>
            <person name="Meng S."/>
            <person name="Li G."/>
            <person name="Viehrig K."/>
            <person name="Ye F."/>
            <person name="Su P."/>
            <person name="Kiefer A.F."/>
            <person name="Nichols A."/>
            <person name="Cepeda A.J."/>
            <person name="Yan W."/>
            <person name="Fan B."/>
            <person name="Jiang Y."/>
            <person name="Adhikari A."/>
            <person name="Zheng C.-J."/>
            <person name="Schuster L."/>
            <person name="Cowan T.M."/>
            <person name="Smanski M.J."/>
            <person name="Chevrette M.G."/>
            <person name="De Carvalho L.P.S."/>
            <person name="Shen B."/>
        </authorList>
    </citation>
    <scope>NUCLEOTIDE SEQUENCE [LARGE SCALE GENOMIC DNA]</scope>
    <source>
        <strain evidence="3 4">NPDC019377</strain>
    </source>
</reference>
<dbReference type="InterPro" id="IPR000868">
    <property type="entry name" value="Isochorismatase-like_dom"/>
</dbReference>
<dbReference type="Pfam" id="PF00857">
    <property type="entry name" value="Isochorismatase"/>
    <property type="match status" value="1"/>
</dbReference>
<dbReference type="EMBL" id="JBIRYL010000001">
    <property type="protein sequence ID" value="MFI2228911.1"/>
    <property type="molecule type" value="Genomic_DNA"/>
</dbReference>